<dbReference type="GO" id="GO:0016706">
    <property type="term" value="F:2-oxoglutarate-dependent dioxygenase activity"/>
    <property type="evidence" value="ECO:0007669"/>
    <property type="project" value="UniProtKB-ARBA"/>
</dbReference>
<reference evidence="2 3" key="1">
    <citation type="submission" date="2019-02" db="EMBL/GenBank/DDBJ databases">
        <title>Prokaryotic population dynamics and viral predation in marine succession experiment using metagenomics: the confinement effect.</title>
        <authorList>
            <person name="Haro-Moreno J.M."/>
            <person name="Rodriguez-Valera F."/>
            <person name="Lopez-Perez M."/>
        </authorList>
    </citation>
    <scope>NUCLEOTIDE SEQUENCE [LARGE SCALE GENOMIC DNA]</scope>
    <source>
        <strain evidence="2">MED-G157</strain>
    </source>
</reference>
<dbReference type="SUPFAM" id="SSF51197">
    <property type="entry name" value="Clavaminate synthase-like"/>
    <property type="match status" value="1"/>
</dbReference>
<accession>A0A520RXD0</accession>
<evidence type="ECO:0000313" key="3">
    <source>
        <dbReference type="Proteomes" id="UP000316199"/>
    </source>
</evidence>
<dbReference type="InterPro" id="IPR008775">
    <property type="entry name" value="Phytyl_CoA_dOase-like"/>
</dbReference>
<dbReference type="Proteomes" id="UP000316199">
    <property type="component" value="Unassembled WGS sequence"/>
</dbReference>
<sequence length="252" mass="28386">MVDERLQSEGVSEPYELADTSKLDEACEVVIELKARQREQNIIAREAGIENKNVNPLIDRHLDISVIKSLFFDTNVQTVLAENLGKDLFVWRTNFFVKKEGTGDNKWHHDRHFENGDEPINIFDTKNHFTLLVALTDIDTNAGRIEYIKGTHQPISGFDRDIPRHFQETPRIVEDRVAPLLFKRGQFVIFHSSLIHRSLAFGEGAGRISMAARLAKVGTKFPGYGMANPAGGAQTKAEPIVNYRESGMLAVN</sequence>
<dbReference type="Pfam" id="PF05721">
    <property type="entry name" value="PhyH"/>
    <property type="match status" value="1"/>
</dbReference>
<organism evidence="2 3">
    <name type="scientific">OM182 bacterium</name>
    <dbReference type="NCBI Taxonomy" id="2510334"/>
    <lineage>
        <taxon>Bacteria</taxon>
        <taxon>Pseudomonadati</taxon>
        <taxon>Pseudomonadota</taxon>
        <taxon>Gammaproteobacteria</taxon>
        <taxon>OMG group</taxon>
        <taxon>OM182 clade</taxon>
    </lineage>
</organism>
<evidence type="ECO:0008006" key="4">
    <source>
        <dbReference type="Google" id="ProtNLM"/>
    </source>
</evidence>
<evidence type="ECO:0000256" key="1">
    <source>
        <dbReference type="ARBA" id="ARBA00001954"/>
    </source>
</evidence>
<name>A0A520RXD0_9GAMM</name>
<dbReference type="EMBL" id="SHAG01000056">
    <property type="protein sequence ID" value="RZO74890.1"/>
    <property type="molecule type" value="Genomic_DNA"/>
</dbReference>
<dbReference type="PANTHER" id="PTHR20883">
    <property type="entry name" value="PHYTANOYL-COA DIOXYGENASE DOMAIN CONTAINING 1"/>
    <property type="match status" value="1"/>
</dbReference>
<comment type="caution">
    <text evidence="2">The sequence shown here is derived from an EMBL/GenBank/DDBJ whole genome shotgun (WGS) entry which is preliminary data.</text>
</comment>
<gene>
    <name evidence="2" type="ORF">EVA68_08225</name>
</gene>
<evidence type="ECO:0000313" key="2">
    <source>
        <dbReference type="EMBL" id="RZO74890.1"/>
    </source>
</evidence>
<dbReference type="AlphaFoldDB" id="A0A520RXD0"/>
<dbReference type="Gene3D" id="2.60.120.620">
    <property type="entry name" value="q2cbj1_9rhob like domain"/>
    <property type="match status" value="1"/>
</dbReference>
<dbReference type="GO" id="GO:0005506">
    <property type="term" value="F:iron ion binding"/>
    <property type="evidence" value="ECO:0007669"/>
    <property type="project" value="UniProtKB-ARBA"/>
</dbReference>
<comment type="cofactor">
    <cofactor evidence="1">
        <name>Fe(2+)</name>
        <dbReference type="ChEBI" id="CHEBI:29033"/>
    </cofactor>
</comment>
<proteinExistence type="predicted"/>
<protein>
    <recommendedName>
        <fullName evidence="4">Phytanoyl-CoA dioxygenase</fullName>
    </recommendedName>
</protein>
<dbReference type="PANTHER" id="PTHR20883:SF48">
    <property type="entry name" value="ECTOINE DIOXYGENASE"/>
    <property type="match status" value="1"/>
</dbReference>